<dbReference type="eggNOG" id="ENOG5032ZWP">
    <property type="taxonomic scope" value="Bacteria"/>
</dbReference>
<dbReference type="Proteomes" id="UP000186110">
    <property type="component" value="Chromosome"/>
</dbReference>
<reference evidence="1 2" key="1">
    <citation type="submission" date="2017-01" db="EMBL/GenBank/DDBJ databases">
        <authorList>
            <person name="Mah S.A."/>
            <person name="Swanson W.J."/>
            <person name="Moy G.W."/>
            <person name="Vacquier V.D."/>
        </authorList>
    </citation>
    <scope>NUCLEOTIDE SEQUENCE [LARGE SCALE GENOMIC DNA]</scope>
    <source>
        <strain evidence="1 2">DSM 22694</strain>
    </source>
</reference>
<sequence>MDFVSPKGNKLAWSGISIRAASDANLNSPVALDIVMLKDEASLNMVSGLSAAKWFATRAELAKTFPQSLTYRSIEVTPGQTLRLPASEFGSVRVTAAMIFADYLTPGEHRVRVDQMQGDVLVQLGAQAFTVVPQAAN</sequence>
<dbReference type="EMBL" id="CP019239">
    <property type="protein sequence ID" value="APW44997.1"/>
    <property type="molecule type" value="Genomic_DNA"/>
</dbReference>
<proteinExistence type="predicted"/>
<name>A0A1P8KG09_9BURK</name>
<organism evidence="1 2">
    <name type="scientific">Rhodoferax saidenbachensis</name>
    <dbReference type="NCBI Taxonomy" id="1484693"/>
    <lineage>
        <taxon>Bacteria</taxon>
        <taxon>Pseudomonadati</taxon>
        <taxon>Pseudomonadota</taxon>
        <taxon>Betaproteobacteria</taxon>
        <taxon>Burkholderiales</taxon>
        <taxon>Comamonadaceae</taxon>
        <taxon>Rhodoferax</taxon>
    </lineage>
</organism>
<protein>
    <submittedName>
        <fullName evidence="1">Uncharacterized protein</fullName>
    </submittedName>
</protein>
<keyword evidence="2" id="KW-1185">Reference proteome</keyword>
<dbReference type="AlphaFoldDB" id="A0A1P8KG09"/>
<accession>A0A1P8KG09</accession>
<dbReference type="STRING" id="1484693.RS694_19055"/>
<evidence type="ECO:0000313" key="2">
    <source>
        <dbReference type="Proteomes" id="UP000186110"/>
    </source>
</evidence>
<evidence type="ECO:0000313" key="1">
    <source>
        <dbReference type="EMBL" id="APW44997.1"/>
    </source>
</evidence>
<gene>
    <name evidence="1" type="ORF">RS694_19055</name>
</gene>
<dbReference type="KEGG" id="rsb:RS694_19055"/>